<dbReference type="OrthoDB" id="1924069at2759"/>
<evidence type="ECO:0000256" key="4">
    <source>
        <dbReference type="ARBA" id="ARBA00022840"/>
    </source>
</evidence>
<accession>A0A1E3NU15</accession>
<protein>
    <submittedName>
        <fullName evidence="8">Uncharacterized protein</fullName>
    </submittedName>
</protein>
<dbReference type="EMBL" id="KV454219">
    <property type="protein sequence ID" value="ODQ56675.1"/>
    <property type="molecule type" value="Genomic_DNA"/>
</dbReference>
<keyword evidence="1" id="KW-0436">Ligase</keyword>
<dbReference type="SUPFAM" id="SSF52440">
    <property type="entry name" value="PreATP-grasp domain"/>
    <property type="match status" value="1"/>
</dbReference>
<dbReference type="AlphaFoldDB" id="A0A1E3NU15"/>
<reference evidence="8 9" key="1">
    <citation type="journal article" date="2016" name="Proc. Natl. Acad. Sci. U.S.A.">
        <title>Comparative genomics of biotechnologically important yeasts.</title>
        <authorList>
            <person name="Riley R."/>
            <person name="Haridas S."/>
            <person name="Wolfe K.H."/>
            <person name="Lopes M.R."/>
            <person name="Hittinger C.T."/>
            <person name="Goeker M."/>
            <person name="Salamov A.A."/>
            <person name="Wisecaver J.H."/>
            <person name="Long T.M."/>
            <person name="Calvey C.H."/>
            <person name="Aerts A.L."/>
            <person name="Barry K.W."/>
            <person name="Choi C."/>
            <person name="Clum A."/>
            <person name="Coughlan A.Y."/>
            <person name="Deshpande S."/>
            <person name="Douglass A.P."/>
            <person name="Hanson S.J."/>
            <person name="Klenk H.-P."/>
            <person name="LaButti K.M."/>
            <person name="Lapidus A."/>
            <person name="Lindquist E.A."/>
            <person name="Lipzen A.M."/>
            <person name="Meier-Kolthoff J.P."/>
            <person name="Ohm R.A."/>
            <person name="Otillar R.P."/>
            <person name="Pangilinan J.L."/>
            <person name="Peng Y."/>
            <person name="Rokas A."/>
            <person name="Rosa C.A."/>
            <person name="Scheuner C."/>
            <person name="Sibirny A.A."/>
            <person name="Slot J.C."/>
            <person name="Stielow J.B."/>
            <person name="Sun H."/>
            <person name="Kurtzman C.P."/>
            <person name="Blackwell M."/>
            <person name="Grigoriev I.V."/>
            <person name="Jeffries T.W."/>
        </authorList>
    </citation>
    <scope>NUCLEOTIDE SEQUENCE [LARGE SCALE GENOMIC DNA]</scope>
    <source>
        <strain evidence="9">ATCC 58044 / CBS 1984 / NCYC 433 / NRRL Y-366-8</strain>
    </source>
</reference>
<dbReference type="STRING" id="683960.A0A1E3NU15"/>
<evidence type="ECO:0000256" key="2">
    <source>
        <dbReference type="ARBA" id="ARBA00022723"/>
    </source>
</evidence>
<keyword evidence="4" id="KW-0067">ATP-binding</keyword>
<dbReference type="GO" id="GO:0004151">
    <property type="term" value="F:dihydroorotase activity"/>
    <property type="evidence" value="ECO:0007669"/>
    <property type="project" value="TreeGrafter"/>
</dbReference>
<keyword evidence="2" id="KW-0479">Metal-binding</keyword>
<dbReference type="GO" id="GO:0006207">
    <property type="term" value="P:'de novo' pyrimidine nucleobase biosynthetic process"/>
    <property type="evidence" value="ECO:0007669"/>
    <property type="project" value="TreeGrafter"/>
</dbReference>
<dbReference type="FunFam" id="3.40.50.20:FF:000001">
    <property type="entry name" value="Carbamoyl-phosphate synthase large chain"/>
    <property type="match status" value="1"/>
</dbReference>
<evidence type="ECO:0000259" key="6">
    <source>
        <dbReference type="Pfam" id="PF08354"/>
    </source>
</evidence>
<evidence type="ECO:0000313" key="9">
    <source>
        <dbReference type="Proteomes" id="UP000094112"/>
    </source>
</evidence>
<dbReference type="InterPro" id="IPR016185">
    <property type="entry name" value="PreATP-grasp_dom_sf"/>
</dbReference>
<dbReference type="GO" id="GO:0005829">
    <property type="term" value="C:cytosol"/>
    <property type="evidence" value="ECO:0007669"/>
    <property type="project" value="TreeGrafter"/>
</dbReference>
<dbReference type="GO" id="GO:0004087">
    <property type="term" value="F:carbamoyl-phosphate synthase (ammonia) activity"/>
    <property type="evidence" value="ECO:0007669"/>
    <property type="project" value="UniProtKB-EC"/>
</dbReference>
<dbReference type="GO" id="GO:0004318">
    <property type="term" value="F:enoyl-[acyl-carrier-protein] reductase (NADH) activity"/>
    <property type="evidence" value="ECO:0007669"/>
    <property type="project" value="InterPro"/>
</dbReference>
<dbReference type="GO" id="GO:0046872">
    <property type="term" value="F:metal ion binding"/>
    <property type="evidence" value="ECO:0007669"/>
    <property type="project" value="UniProtKB-KW"/>
</dbReference>
<feature type="domain" description="Carbamoyl phosphate synthase preATP-grasp" evidence="7">
    <location>
        <begin position="110"/>
        <end position="179"/>
    </location>
</feature>
<dbReference type="InterPro" id="IPR036914">
    <property type="entry name" value="MGS-like_dom_sf"/>
</dbReference>
<dbReference type="SUPFAM" id="SSF52335">
    <property type="entry name" value="Methylglyoxal synthase-like"/>
    <property type="match status" value="1"/>
</dbReference>
<dbReference type="GO" id="GO:0006541">
    <property type="term" value="P:glutamine metabolic process"/>
    <property type="evidence" value="ECO:0007669"/>
    <property type="project" value="TreeGrafter"/>
</dbReference>
<dbReference type="GeneID" id="30201245"/>
<dbReference type="GO" id="GO:0019240">
    <property type="term" value="P:citrulline biosynthetic process"/>
    <property type="evidence" value="ECO:0007669"/>
    <property type="project" value="TreeGrafter"/>
</dbReference>
<dbReference type="InterPro" id="IPR013565">
    <property type="entry name" value="Fas1/AflB-like_central"/>
</dbReference>
<dbReference type="Pfam" id="PF08354">
    <property type="entry name" value="Fas1-AflB-like_hel"/>
    <property type="match status" value="1"/>
</dbReference>
<dbReference type="Proteomes" id="UP000094112">
    <property type="component" value="Unassembled WGS sequence"/>
</dbReference>
<dbReference type="Gene3D" id="3.40.50.20">
    <property type="match status" value="1"/>
</dbReference>
<feature type="domain" description="Fatty acid synthase beta subunit AflB /Fas1-like central" evidence="6">
    <location>
        <begin position="4"/>
        <end position="66"/>
    </location>
</feature>
<dbReference type="Pfam" id="PF25596">
    <property type="entry name" value="CPSase_L_D1"/>
    <property type="match status" value="1"/>
</dbReference>
<comment type="catalytic activity">
    <reaction evidence="5">
        <text>hydrogencarbonate + NH4(+) + 2 ATP = carbamoyl phosphate + 2 ADP + phosphate + 2 H(+)</text>
        <dbReference type="Rhea" id="RHEA:18029"/>
        <dbReference type="ChEBI" id="CHEBI:15378"/>
        <dbReference type="ChEBI" id="CHEBI:17544"/>
        <dbReference type="ChEBI" id="CHEBI:28938"/>
        <dbReference type="ChEBI" id="CHEBI:30616"/>
        <dbReference type="ChEBI" id="CHEBI:43474"/>
        <dbReference type="ChEBI" id="CHEBI:58228"/>
        <dbReference type="ChEBI" id="CHEBI:456216"/>
        <dbReference type="EC" id="6.3.4.16"/>
    </reaction>
</comment>
<dbReference type="Gene3D" id="3.40.50.1380">
    <property type="entry name" value="Methylglyoxal synthase-like domain"/>
    <property type="match status" value="1"/>
</dbReference>
<evidence type="ECO:0000256" key="1">
    <source>
        <dbReference type="ARBA" id="ARBA00022598"/>
    </source>
</evidence>
<dbReference type="PANTHER" id="PTHR11405:SF5">
    <property type="entry name" value="CAD PROTEIN"/>
    <property type="match status" value="1"/>
</dbReference>
<sequence length="310" mass="34496">MRANKKPSGGIIAARSEMDEPILKLAIRDVLLLEGLDDTILNSPKNNLQDALVLRKLNIDFQNPWIVKLQYISQKLVTVVDQDIGRTCILHCSVAAQNNTTSCCYASRIYRNGSSVEFDSCAVTAVKTLRANGTKTIMVNYNSETVSTNYDETDRLYLETINLERIFDIYEIEQSSGVISLPLVEMDALAKDGNLIMHVVSEHVGNAGVHSEECVKVPQFSFSRLSGADPILVVEMASTGEVATFGHNKYKLKLLPSIRRLSELGYKIFATAGIADFTKEHGNPVQYLKIVNDDETQRYEFSLNHLAKFG</sequence>
<evidence type="ECO:0000259" key="7">
    <source>
        <dbReference type="Pfam" id="PF25596"/>
    </source>
</evidence>
<evidence type="ECO:0000313" key="8">
    <source>
        <dbReference type="EMBL" id="ODQ56675.1"/>
    </source>
</evidence>
<dbReference type="GO" id="GO:0004088">
    <property type="term" value="F:carbamoyl-phosphate synthase (glutamine-hydrolyzing) activity"/>
    <property type="evidence" value="ECO:0007669"/>
    <property type="project" value="TreeGrafter"/>
</dbReference>
<dbReference type="RefSeq" id="XP_019035882.1">
    <property type="nucleotide sequence ID" value="XM_019183999.1"/>
</dbReference>
<evidence type="ECO:0000256" key="3">
    <source>
        <dbReference type="ARBA" id="ARBA00022741"/>
    </source>
</evidence>
<dbReference type="GO" id="GO:0004070">
    <property type="term" value="F:aspartate carbamoyltransferase activity"/>
    <property type="evidence" value="ECO:0007669"/>
    <property type="project" value="TreeGrafter"/>
</dbReference>
<organism evidence="8 9">
    <name type="scientific">Wickerhamomyces anomalus (strain ATCC 58044 / CBS 1984 / NCYC 433 / NRRL Y-366-8)</name>
    <name type="common">Yeast</name>
    <name type="synonym">Hansenula anomala</name>
    <dbReference type="NCBI Taxonomy" id="683960"/>
    <lineage>
        <taxon>Eukaryota</taxon>
        <taxon>Fungi</taxon>
        <taxon>Dikarya</taxon>
        <taxon>Ascomycota</taxon>
        <taxon>Saccharomycotina</taxon>
        <taxon>Saccharomycetes</taxon>
        <taxon>Phaffomycetales</taxon>
        <taxon>Wickerhamomycetaceae</taxon>
        <taxon>Wickerhamomyces</taxon>
    </lineage>
</organism>
<keyword evidence="9" id="KW-1185">Reference proteome</keyword>
<name>A0A1E3NU15_WICAA</name>
<keyword evidence="3" id="KW-0547">Nucleotide-binding</keyword>
<dbReference type="InterPro" id="IPR058047">
    <property type="entry name" value="CPSase_preATP-grasp"/>
</dbReference>
<dbReference type="GO" id="GO:0006228">
    <property type="term" value="P:UTP biosynthetic process"/>
    <property type="evidence" value="ECO:0007669"/>
    <property type="project" value="TreeGrafter"/>
</dbReference>
<gene>
    <name evidence="8" type="ORF">WICANDRAFT_65847</name>
</gene>
<dbReference type="PANTHER" id="PTHR11405">
    <property type="entry name" value="CARBAMOYLTRANSFERASE FAMILY MEMBER"/>
    <property type="match status" value="1"/>
</dbReference>
<dbReference type="GO" id="GO:0005524">
    <property type="term" value="F:ATP binding"/>
    <property type="evidence" value="ECO:0007669"/>
    <property type="project" value="UniProtKB-KW"/>
</dbReference>
<evidence type="ECO:0000256" key="5">
    <source>
        <dbReference type="ARBA" id="ARBA00047359"/>
    </source>
</evidence>
<proteinExistence type="predicted"/>